<dbReference type="InParanoid" id="A0A2J6T579"/>
<accession>A0A2J6T579</accession>
<dbReference type="RefSeq" id="XP_024735080.1">
    <property type="nucleotide sequence ID" value="XM_024872821.1"/>
</dbReference>
<evidence type="ECO:0000313" key="3">
    <source>
        <dbReference type="Proteomes" id="UP000235371"/>
    </source>
</evidence>
<name>A0A2J6T579_9HELO</name>
<organism evidence="2 3">
    <name type="scientific">Hyaloscypha bicolor E</name>
    <dbReference type="NCBI Taxonomy" id="1095630"/>
    <lineage>
        <taxon>Eukaryota</taxon>
        <taxon>Fungi</taxon>
        <taxon>Dikarya</taxon>
        <taxon>Ascomycota</taxon>
        <taxon>Pezizomycotina</taxon>
        <taxon>Leotiomycetes</taxon>
        <taxon>Helotiales</taxon>
        <taxon>Hyaloscyphaceae</taxon>
        <taxon>Hyaloscypha</taxon>
        <taxon>Hyaloscypha bicolor</taxon>
    </lineage>
</organism>
<keyword evidence="3" id="KW-1185">Reference proteome</keyword>
<evidence type="ECO:0000256" key="1">
    <source>
        <dbReference type="SAM" id="MobiDB-lite"/>
    </source>
</evidence>
<dbReference type="EMBL" id="KZ613828">
    <property type="protein sequence ID" value="PMD58176.1"/>
    <property type="molecule type" value="Genomic_DNA"/>
</dbReference>
<dbReference type="GeneID" id="36580901"/>
<dbReference type="OrthoDB" id="3260716at2759"/>
<sequence length="208" mass="22402">MFSPITYLHHLTNAARPRRKTRQQSRPEFTAATPPAGTAPSDRTFKSNTQHEVPGQANNPNISKENWTSAQDTVGGAISADVPTGYGHPGSGLTSQELHGTGKKERSGLSGVGADQSDPVRESGLDVDLPEGTRGKSGVDRQDILGADERVPEGAEAVAAERDKDRHSVMLFSLFDLELRLVVRAIRDLVSCLSIHYTFNAIDISLSD</sequence>
<protein>
    <submittedName>
        <fullName evidence="2">Uncharacterized protein</fullName>
    </submittedName>
</protein>
<reference evidence="2 3" key="1">
    <citation type="submission" date="2016-04" db="EMBL/GenBank/DDBJ databases">
        <title>A degradative enzymes factory behind the ericoid mycorrhizal symbiosis.</title>
        <authorList>
            <consortium name="DOE Joint Genome Institute"/>
            <person name="Martino E."/>
            <person name="Morin E."/>
            <person name="Grelet G."/>
            <person name="Kuo A."/>
            <person name="Kohler A."/>
            <person name="Daghino S."/>
            <person name="Barry K."/>
            <person name="Choi C."/>
            <person name="Cichocki N."/>
            <person name="Clum A."/>
            <person name="Copeland A."/>
            <person name="Hainaut M."/>
            <person name="Haridas S."/>
            <person name="Labutti K."/>
            <person name="Lindquist E."/>
            <person name="Lipzen A."/>
            <person name="Khouja H.-R."/>
            <person name="Murat C."/>
            <person name="Ohm R."/>
            <person name="Olson A."/>
            <person name="Spatafora J."/>
            <person name="Veneault-Fourrey C."/>
            <person name="Henrissat B."/>
            <person name="Grigoriev I."/>
            <person name="Martin F."/>
            <person name="Perotto S."/>
        </authorList>
    </citation>
    <scope>NUCLEOTIDE SEQUENCE [LARGE SCALE GENOMIC DNA]</scope>
    <source>
        <strain evidence="2 3">E</strain>
    </source>
</reference>
<feature type="region of interest" description="Disordered" evidence="1">
    <location>
        <begin position="1"/>
        <end position="139"/>
    </location>
</feature>
<proteinExistence type="predicted"/>
<evidence type="ECO:0000313" key="2">
    <source>
        <dbReference type="EMBL" id="PMD58176.1"/>
    </source>
</evidence>
<dbReference type="Proteomes" id="UP000235371">
    <property type="component" value="Unassembled WGS sequence"/>
</dbReference>
<feature type="compositionally biased region" description="Low complexity" evidence="1">
    <location>
        <begin position="30"/>
        <end position="40"/>
    </location>
</feature>
<dbReference type="AlphaFoldDB" id="A0A2J6T579"/>
<feature type="compositionally biased region" description="Polar residues" evidence="1">
    <location>
        <begin position="46"/>
        <end position="72"/>
    </location>
</feature>
<gene>
    <name evidence="2" type="ORF">K444DRAFT_438885</name>
</gene>